<organism evidence="1 2">
    <name type="scientific">Lacrimispora sphenoides JCM 1415</name>
    <dbReference type="NCBI Taxonomy" id="1297793"/>
    <lineage>
        <taxon>Bacteria</taxon>
        <taxon>Bacillati</taxon>
        <taxon>Bacillota</taxon>
        <taxon>Clostridia</taxon>
        <taxon>Lachnospirales</taxon>
        <taxon>Lachnospiraceae</taxon>
        <taxon>Lacrimispora</taxon>
    </lineage>
</organism>
<reference evidence="1 2" key="1">
    <citation type="submission" date="2016-10" db="EMBL/GenBank/DDBJ databases">
        <authorList>
            <person name="Varghese N."/>
            <person name="Submissions S."/>
        </authorList>
    </citation>
    <scope>NUCLEOTIDE SEQUENCE [LARGE SCALE GENOMIC DNA]</scope>
    <source>
        <strain evidence="1 2">ATCC 19403</strain>
    </source>
</reference>
<evidence type="ECO:0000313" key="2">
    <source>
        <dbReference type="Proteomes" id="UP000198970"/>
    </source>
</evidence>
<keyword evidence="2" id="KW-1185">Reference proteome</keyword>
<sequence>MVQYNSIRLRLLFKKIYSSSHTKQSLDTKSPIQYTVMLITTRSILKSCGYEMIWLTFQLYYQSFPYFSRVCRIRSYNPVSSLSTSAFFLH</sequence>
<name>A0ABY1CB45_9FIRM</name>
<protein>
    <submittedName>
        <fullName evidence="1">Uncharacterized protein</fullName>
    </submittedName>
</protein>
<gene>
    <name evidence="1" type="ORF">SAMN02745906_2658</name>
</gene>
<dbReference type="EMBL" id="LT630003">
    <property type="protein sequence ID" value="SET87889.1"/>
    <property type="molecule type" value="Genomic_DNA"/>
</dbReference>
<evidence type="ECO:0000313" key="1">
    <source>
        <dbReference type="EMBL" id="SET87889.1"/>
    </source>
</evidence>
<dbReference type="Proteomes" id="UP000198970">
    <property type="component" value="Chromosome I"/>
</dbReference>
<proteinExistence type="predicted"/>
<accession>A0ABY1CB45</accession>